<dbReference type="PROSITE" id="PS00216">
    <property type="entry name" value="SUGAR_TRANSPORT_1"/>
    <property type="match status" value="1"/>
</dbReference>
<accession>A0A8I6R886</accession>
<organism evidence="8 9">
    <name type="scientific">Cimex lectularius</name>
    <name type="common">Bed bug</name>
    <name type="synonym">Acanthia lectularia</name>
    <dbReference type="NCBI Taxonomy" id="79782"/>
    <lineage>
        <taxon>Eukaryota</taxon>
        <taxon>Metazoa</taxon>
        <taxon>Ecdysozoa</taxon>
        <taxon>Arthropoda</taxon>
        <taxon>Hexapoda</taxon>
        <taxon>Insecta</taxon>
        <taxon>Pterygota</taxon>
        <taxon>Neoptera</taxon>
        <taxon>Paraneoptera</taxon>
        <taxon>Hemiptera</taxon>
        <taxon>Heteroptera</taxon>
        <taxon>Panheteroptera</taxon>
        <taxon>Cimicomorpha</taxon>
        <taxon>Cimicidae</taxon>
        <taxon>Cimex</taxon>
    </lineage>
</organism>
<evidence type="ECO:0000313" key="8">
    <source>
        <dbReference type="EnsemblMetazoa" id="XP_014240777.1"/>
    </source>
</evidence>
<evidence type="ECO:0000313" key="9">
    <source>
        <dbReference type="Proteomes" id="UP000494040"/>
    </source>
</evidence>
<name>A0A8I6R886_CIMLE</name>
<dbReference type="FunFam" id="1.20.1250.20:FF:000223">
    <property type="entry name" value="Major facilitator superfamily domain-containing protein"/>
    <property type="match status" value="1"/>
</dbReference>
<comment type="subcellular location">
    <subcellularLocation>
        <location evidence="1">Membrane</location>
        <topology evidence="1">Multi-pass membrane protein</topology>
    </subcellularLocation>
</comment>
<dbReference type="Pfam" id="PF07690">
    <property type="entry name" value="MFS_1"/>
    <property type="match status" value="1"/>
</dbReference>
<gene>
    <name evidence="8" type="primary">106661731</name>
</gene>
<dbReference type="OrthoDB" id="196650at2759"/>
<evidence type="ECO:0000256" key="4">
    <source>
        <dbReference type="ARBA" id="ARBA00022989"/>
    </source>
</evidence>
<evidence type="ECO:0000259" key="7">
    <source>
        <dbReference type="PROSITE" id="PS50850"/>
    </source>
</evidence>
<keyword evidence="2" id="KW-0813">Transport</keyword>
<evidence type="ECO:0000256" key="1">
    <source>
        <dbReference type="ARBA" id="ARBA00004141"/>
    </source>
</evidence>
<proteinExistence type="predicted"/>
<dbReference type="GO" id="GO:0022857">
    <property type="term" value="F:transmembrane transporter activity"/>
    <property type="evidence" value="ECO:0007669"/>
    <property type="project" value="InterPro"/>
</dbReference>
<dbReference type="Gene3D" id="1.20.1250.20">
    <property type="entry name" value="MFS general substrate transporter like domains"/>
    <property type="match status" value="1"/>
</dbReference>
<feature type="transmembrane region" description="Helical" evidence="6">
    <location>
        <begin position="368"/>
        <end position="390"/>
    </location>
</feature>
<keyword evidence="4 6" id="KW-1133">Transmembrane helix</keyword>
<dbReference type="InterPro" id="IPR020846">
    <property type="entry name" value="MFS_dom"/>
</dbReference>
<keyword evidence="5 6" id="KW-0472">Membrane</keyword>
<evidence type="ECO:0000256" key="3">
    <source>
        <dbReference type="ARBA" id="ARBA00022692"/>
    </source>
</evidence>
<feature type="domain" description="Major facilitator superfamily (MFS) profile" evidence="7">
    <location>
        <begin position="22"/>
        <end position="455"/>
    </location>
</feature>
<evidence type="ECO:0000256" key="5">
    <source>
        <dbReference type="ARBA" id="ARBA00023136"/>
    </source>
</evidence>
<dbReference type="PROSITE" id="PS50850">
    <property type="entry name" value="MFS"/>
    <property type="match status" value="1"/>
</dbReference>
<dbReference type="EnsemblMetazoa" id="XM_014385291.2">
    <property type="protein sequence ID" value="XP_014240777.1"/>
    <property type="gene ID" value="LOC106661731"/>
</dbReference>
<feature type="transmembrane region" description="Helical" evidence="6">
    <location>
        <begin position="117"/>
        <end position="135"/>
    </location>
</feature>
<dbReference type="InterPro" id="IPR036259">
    <property type="entry name" value="MFS_trans_sf"/>
</dbReference>
<feature type="transmembrane region" description="Helical" evidence="6">
    <location>
        <begin position="24"/>
        <end position="44"/>
    </location>
</feature>
<evidence type="ECO:0000256" key="2">
    <source>
        <dbReference type="ARBA" id="ARBA00022448"/>
    </source>
</evidence>
<protein>
    <recommendedName>
        <fullName evidence="7">Major facilitator superfamily (MFS) profile domain-containing protein</fullName>
    </recommendedName>
</protein>
<dbReference type="KEGG" id="clec:106661731"/>
<dbReference type="PANTHER" id="PTHR23504">
    <property type="entry name" value="MAJOR FACILITATOR SUPERFAMILY DOMAIN-CONTAINING PROTEIN 10"/>
    <property type="match status" value="1"/>
</dbReference>
<dbReference type="SUPFAM" id="SSF103473">
    <property type="entry name" value="MFS general substrate transporter"/>
    <property type="match status" value="1"/>
</dbReference>
<dbReference type="AlphaFoldDB" id="A0A8I6R886"/>
<feature type="transmembrane region" description="Helical" evidence="6">
    <location>
        <begin position="315"/>
        <end position="333"/>
    </location>
</feature>
<keyword evidence="3 6" id="KW-0812">Transmembrane</keyword>
<sequence>MSLKGDNSVSRDVDKSEKTHKMTYIIFVSLLLDLLAFTMILPLFPSLMDHYRRHDDPNGLYAYMSESIKHFQQLVGAPIKFNSVLFGGLLGSMFSFLQYTVSPIVGGLSDAYGRKPVLLITLSGIALSYLLWALSHNFTIFVLARVLGGLSKGNISLSMAAVADVSTPATRASGMALVGIAFSIGFVVGPMIGAGFAKWASSQIYSQTWFIIPALSALTLATLDILFVFLFFKETLPKEKRAKSVVQSLSQAASYINMFSLFNFLPVSGLTEQKRKELRNLGLIYFVYLFIYSGLEFTLTFLTHIHFNFTPMKQGMMFFCIGLTMAILQGGWVRRIKQENVKSTATVGLMIIVPSYIFVGLATSEIILYIGVFLFAVSTSVVVPCMTTLASQYGEDKQNGTVIGVFRSLGALARALGPIIASVAYWSLGPRTTYLIGSVGLLWPCISLKRSRIKQD</sequence>
<feature type="transmembrane region" description="Helical" evidence="6">
    <location>
        <begin position="283"/>
        <end position="303"/>
    </location>
</feature>
<feature type="transmembrane region" description="Helical" evidence="6">
    <location>
        <begin position="402"/>
        <end position="426"/>
    </location>
</feature>
<dbReference type="InterPro" id="IPR005829">
    <property type="entry name" value="Sugar_transporter_CS"/>
</dbReference>
<keyword evidence="9" id="KW-1185">Reference proteome</keyword>
<feature type="transmembrane region" description="Helical" evidence="6">
    <location>
        <begin position="175"/>
        <end position="197"/>
    </location>
</feature>
<dbReference type="GO" id="GO:0031526">
    <property type="term" value="C:brush border membrane"/>
    <property type="evidence" value="ECO:0007669"/>
    <property type="project" value="TreeGrafter"/>
</dbReference>
<dbReference type="EnsemblMetazoa" id="XM_024225760.1">
    <property type="protein sequence ID" value="XP_024081528.1"/>
    <property type="gene ID" value="LOC106661731"/>
</dbReference>
<evidence type="ECO:0000256" key="6">
    <source>
        <dbReference type="SAM" id="Phobius"/>
    </source>
</evidence>
<feature type="transmembrane region" description="Helical" evidence="6">
    <location>
        <begin position="209"/>
        <end position="232"/>
    </location>
</feature>
<dbReference type="PANTHER" id="PTHR23504:SF31">
    <property type="entry name" value="MAJOR FACILITATOR SUPERFAMILY DOMAIN-CONTAINING PROTEIN 10"/>
    <property type="match status" value="1"/>
</dbReference>
<feature type="transmembrane region" description="Helical" evidence="6">
    <location>
        <begin position="79"/>
        <end position="97"/>
    </location>
</feature>
<reference evidence="8" key="1">
    <citation type="submission" date="2022-01" db="UniProtKB">
        <authorList>
            <consortium name="EnsemblMetazoa"/>
        </authorList>
    </citation>
    <scope>IDENTIFICATION</scope>
</reference>
<dbReference type="InterPro" id="IPR011701">
    <property type="entry name" value="MFS"/>
</dbReference>
<feature type="transmembrane region" description="Helical" evidence="6">
    <location>
        <begin position="345"/>
        <end position="362"/>
    </location>
</feature>
<dbReference type="Proteomes" id="UP000494040">
    <property type="component" value="Unassembled WGS sequence"/>
</dbReference>
<dbReference type="CDD" id="cd17389">
    <property type="entry name" value="MFS_MFSD10"/>
    <property type="match status" value="1"/>
</dbReference>
<feature type="transmembrane region" description="Helical" evidence="6">
    <location>
        <begin position="432"/>
        <end position="448"/>
    </location>
</feature>
<dbReference type="OMA" id="EWYVNIS"/>